<organism evidence="2 3">
    <name type="scientific">Candidatus Nealsonbacteria bacterium CG23_combo_of_CG06-09_8_20_14_all_39_17</name>
    <dbReference type="NCBI Taxonomy" id="1974722"/>
    <lineage>
        <taxon>Bacteria</taxon>
        <taxon>Candidatus Nealsoniibacteriota</taxon>
    </lineage>
</organism>
<reference evidence="2 3" key="1">
    <citation type="submission" date="2017-09" db="EMBL/GenBank/DDBJ databases">
        <title>Depth-based differentiation of microbial function through sediment-hosted aquifers and enrichment of novel symbionts in the deep terrestrial subsurface.</title>
        <authorList>
            <person name="Probst A.J."/>
            <person name="Ladd B."/>
            <person name="Jarett J.K."/>
            <person name="Geller-Mcgrath D.E."/>
            <person name="Sieber C.M."/>
            <person name="Emerson J.B."/>
            <person name="Anantharaman K."/>
            <person name="Thomas B.C."/>
            <person name="Malmstrom R."/>
            <person name="Stieglmeier M."/>
            <person name="Klingl A."/>
            <person name="Woyke T."/>
            <person name="Ryan C.M."/>
            <person name="Banfield J.F."/>
        </authorList>
    </citation>
    <scope>NUCLEOTIDE SEQUENCE [LARGE SCALE GENOMIC DNA]</scope>
    <source>
        <strain evidence="2">CG23_combo_of_CG06-09_8_20_14_all_39_17</strain>
    </source>
</reference>
<comment type="caution">
    <text evidence="2">The sequence shown here is derived from an EMBL/GenBank/DDBJ whole genome shotgun (WGS) entry which is preliminary data.</text>
</comment>
<protein>
    <recommendedName>
        <fullName evidence="1">DUF676 domain-containing protein</fullName>
    </recommendedName>
</protein>
<evidence type="ECO:0000259" key="1">
    <source>
        <dbReference type="Pfam" id="PF05057"/>
    </source>
</evidence>
<dbReference type="EMBL" id="PCRO01000014">
    <property type="protein sequence ID" value="PIP22976.1"/>
    <property type="molecule type" value="Genomic_DNA"/>
</dbReference>
<dbReference type="SUPFAM" id="SSF53474">
    <property type="entry name" value="alpha/beta-Hydrolases"/>
    <property type="match status" value="1"/>
</dbReference>
<sequence>MKGKVCGVVPYLCGFQIKDFVEERKKEKMRELFSALGGIGFDPIFINYSLGFATRLSINSYALKLLEILKGNGWLDAKNGEMKFAIAHSMGGLVFLRMLEYASDQKIGNLDNLYLITLETPFMGVYRQMLEKAGYPTNLDSVQDMVKGSNFLGSLHSHHPPSIKIWQVGGRWSYIPILRNSFSLPSWAVEQGGRQKNFWVSHGELYSSRMTVGCISKMMSEEVELFKNKKMRLEK</sequence>
<dbReference type="Pfam" id="PF05057">
    <property type="entry name" value="DUF676"/>
    <property type="match status" value="1"/>
</dbReference>
<evidence type="ECO:0000313" key="2">
    <source>
        <dbReference type="EMBL" id="PIP22976.1"/>
    </source>
</evidence>
<proteinExistence type="predicted"/>
<dbReference type="InterPro" id="IPR029058">
    <property type="entry name" value="AB_hydrolase_fold"/>
</dbReference>
<dbReference type="Proteomes" id="UP000229976">
    <property type="component" value="Unassembled WGS sequence"/>
</dbReference>
<name>A0A2G9YUQ1_9BACT</name>
<dbReference type="AlphaFoldDB" id="A0A2G9YUQ1"/>
<evidence type="ECO:0000313" key="3">
    <source>
        <dbReference type="Proteomes" id="UP000229976"/>
    </source>
</evidence>
<gene>
    <name evidence="2" type="ORF">COX37_01110</name>
</gene>
<accession>A0A2G9YUQ1</accession>
<feature type="domain" description="DUF676" evidence="1">
    <location>
        <begin position="86"/>
        <end position="126"/>
    </location>
</feature>
<dbReference type="Gene3D" id="3.40.50.1820">
    <property type="entry name" value="alpha/beta hydrolase"/>
    <property type="match status" value="1"/>
</dbReference>
<dbReference type="InterPro" id="IPR007751">
    <property type="entry name" value="DUF676_lipase-like"/>
</dbReference>